<sequence>METCISGSTSFMAQKMTQLFLKGQLVLSISEINMGKLQSKPACKRRENPEGDVFKEADCTGEVDRNKQNMLSLMHTICEVVEASVKQLVLRNGTTLRVKLNVTPLTSRKDRDAGMSQNERDQIEDAVRSAESLHSQIRQLNSDHLGVSERKHYSVDENTERRNHYLDPAGIDNYTSQFEAPETCASSCNHHHRSQPDTCSAVQSSGKSFPFIRSLSICSKSVGYSGASTKPSKLHGHHPMTWCRPSQQQQQQPLLYSYSKGIRARASETASPYRSKHDRELQPGPAVPPGGFMPVPQRHEHHHHHGHHHHHHYHPA</sequence>
<evidence type="ECO:0000256" key="7">
    <source>
        <dbReference type="RuleBase" id="RU367060"/>
    </source>
</evidence>
<dbReference type="GO" id="GO:0005737">
    <property type="term" value="C:cytoplasm"/>
    <property type="evidence" value="ECO:0007669"/>
    <property type="project" value="UniProtKB-SubCell"/>
</dbReference>
<evidence type="ECO:0000313" key="9">
    <source>
        <dbReference type="Ensembl" id="ENSCCRP00010119650.1"/>
    </source>
</evidence>
<keyword evidence="4 7" id="KW-0879">Wnt signaling pathway</keyword>
<comment type="subcellular location">
    <subcellularLocation>
        <location evidence="7">Cell membrane</location>
    </subcellularLocation>
    <subcellularLocation>
        <location evidence="7">Cytoplasm</location>
    </subcellularLocation>
</comment>
<evidence type="ECO:0000256" key="4">
    <source>
        <dbReference type="ARBA" id="ARBA00022687"/>
    </source>
</evidence>
<name>A0A8C1YD43_CYPCA</name>
<evidence type="ECO:0000313" key="10">
    <source>
        <dbReference type="Proteomes" id="UP000694427"/>
    </source>
</evidence>
<dbReference type="PANTHER" id="PTHR22611">
    <property type="entry name" value="PROTEIN NAKED CUTICLE"/>
    <property type="match status" value="1"/>
</dbReference>
<accession>A0A8C1YD43</accession>
<dbReference type="AlphaFoldDB" id="A0A8C1YD43"/>
<dbReference type="GO" id="GO:0016055">
    <property type="term" value="P:Wnt signaling pathway"/>
    <property type="evidence" value="ECO:0007669"/>
    <property type="project" value="UniProtKB-UniRule"/>
</dbReference>
<evidence type="ECO:0000256" key="6">
    <source>
        <dbReference type="ARBA" id="ARBA00023136"/>
    </source>
</evidence>
<comment type="similarity">
    <text evidence="1 7">Belongs to the NKD family.</text>
</comment>
<proteinExistence type="inferred from homology"/>
<dbReference type="Proteomes" id="UP000694427">
    <property type="component" value="Unplaced"/>
</dbReference>
<reference evidence="9" key="1">
    <citation type="submission" date="2025-08" db="UniProtKB">
        <authorList>
            <consortium name="Ensembl"/>
        </authorList>
    </citation>
    <scope>IDENTIFICATION</scope>
</reference>
<dbReference type="GO" id="GO:0005886">
    <property type="term" value="C:plasma membrane"/>
    <property type="evidence" value="ECO:0007669"/>
    <property type="project" value="UniProtKB-SubCell"/>
</dbReference>
<feature type="region of interest" description="Disordered" evidence="8">
    <location>
        <begin position="266"/>
        <end position="316"/>
    </location>
</feature>
<reference evidence="9" key="2">
    <citation type="submission" date="2025-09" db="UniProtKB">
        <authorList>
            <consortium name="Ensembl"/>
        </authorList>
    </citation>
    <scope>IDENTIFICATION</scope>
</reference>
<evidence type="ECO:0000256" key="5">
    <source>
        <dbReference type="ARBA" id="ARBA00022723"/>
    </source>
</evidence>
<dbReference type="GO" id="GO:0090090">
    <property type="term" value="P:negative regulation of canonical Wnt signaling pathway"/>
    <property type="evidence" value="ECO:0007669"/>
    <property type="project" value="UniProtKB-ARBA"/>
</dbReference>
<dbReference type="Ensembl" id="ENSCCRT00010132871.1">
    <property type="protein sequence ID" value="ENSCCRP00010119650.1"/>
    <property type="gene ID" value="ENSCCRG00010052312.1"/>
</dbReference>
<protein>
    <recommendedName>
        <fullName evidence="7">Protein naked cuticle homolog</fullName>
    </recommendedName>
</protein>
<keyword evidence="6" id="KW-0472">Membrane</keyword>
<keyword evidence="5" id="KW-0479">Metal-binding</keyword>
<evidence type="ECO:0000256" key="1">
    <source>
        <dbReference type="ARBA" id="ARBA00007081"/>
    </source>
</evidence>
<evidence type="ECO:0000256" key="8">
    <source>
        <dbReference type="SAM" id="MobiDB-lite"/>
    </source>
</evidence>
<comment type="function">
    <text evidence="7">Cell autonomous antagonist of the canonical Wnt signaling pathway.</text>
</comment>
<keyword evidence="3" id="KW-0963">Cytoplasm</keyword>
<dbReference type="InterPro" id="IPR040140">
    <property type="entry name" value="Nkd-like"/>
</dbReference>
<dbReference type="PANTHER" id="PTHR22611:SF9">
    <property type="entry name" value="PROTEIN NAKED CUTICLE"/>
    <property type="match status" value="1"/>
</dbReference>
<dbReference type="GO" id="GO:0046872">
    <property type="term" value="F:metal ion binding"/>
    <property type="evidence" value="ECO:0007669"/>
    <property type="project" value="UniProtKB-KW"/>
</dbReference>
<evidence type="ECO:0000256" key="3">
    <source>
        <dbReference type="ARBA" id="ARBA00022490"/>
    </source>
</evidence>
<feature type="compositionally biased region" description="Basic residues" evidence="8">
    <location>
        <begin position="299"/>
        <end position="316"/>
    </location>
</feature>
<evidence type="ECO:0000256" key="2">
    <source>
        <dbReference type="ARBA" id="ARBA00022475"/>
    </source>
</evidence>
<keyword evidence="2 7" id="KW-1003">Cell membrane</keyword>
<keyword evidence="10" id="KW-1185">Reference proteome</keyword>
<organism evidence="9 10">
    <name type="scientific">Cyprinus carpio</name>
    <name type="common">Common carp</name>
    <dbReference type="NCBI Taxonomy" id="7962"/>
    <lineage>
        <taxon>Eukaryota</taxon>
        <taxon>Metazoa</taxon>
        <taxon>Chordata</taxon>
        <taxon>Craniata</taxon>
        <taxon>Vertebrata</taxon>
        <taxon>Euteleostomi</taxon>
        <taxon>Actinopterygii</taxon>
        <taxon>Neopterygii</taxon>
        <taxon>Teleostei</taxon>
        <taxon>Ostariophysi</taxon>
        <taxon>Cypriniformes</taxon>
        <taxon>Cyprinidae</taxon>
        <taxon>Cyprininae</taxon>
        <taxon>Cyprinus</taxon>
    </lineage>
</organism>